<name>J9G4E6_9ZZZZ</name>
<sequence length="44" mass="4739">MALSLISWIALAPCKCTGCLRQFRLLTGIVRPESFAISSLGNVT</sequence>
<accession>J9G4E6</accession>
<gene>
    <name evidence="1" type="ORF">EVA_17485</name>
</gene>
<evidence type="ECO:0000313" key="1">
    <source>
        <dbReference type="EMBL" id="EJW94409.1"/>
    </source>
</evidence>
<comment type="caution">
    <text evidence="1">The sequence shown here is derived from an EMBL/GenBank/DDBJ whole genome shotgun (WGS) entry which is preliminary data.</text>
</comment>
<protein>
    <submittedName>
        <fullName evidence="1">Uncharacterized protein</fullName>
    </submittedName>
</protein>
<organism evidence="1">
    <name type="scientific">gut metagenome</name>
    <dbReference type="NCBI Taxonomy" id="749906"/>
    <lineage>
        <taxon>unclassified sequences</taxon>
        <taxon>metagenomes</taxon>
        <taxon>organismal metagenomes</taxon>
    </lineage>
</organism>
<reference evidence="1" key="1">
    <citation type="journal article" date="2012" name="PLoS ONE">
        <title>Gene sets for utilization of primary and secondary nutrition supplies in the distal gut of endangered iberian lynx.</title>
        <authorList>
            <person name="Alcaide M."/>
            <person name="Messina E."/>
            <person name="Richter M."/>
            <person name="Bargiela R."/>
            <person name="Peplies J."/>
            <person name="Huws S.A."/>
            <person name="Newbold C.J."/>
            <person name="Golyshin P.N."/>
            <person name="Simon M.A."/>
            <person name="Lopez G."/>
            <person name="Yakimov M.M."/>
            <person name="Ferrer M."/>
        </authorList>
    </citation>
    <scope>NUCLEOTIDE SEQUENCE</scope>
</reference>
<proteinExistence type="predicted"/>
<dbReference type="EMBL" id="AMCI01006394">
    <property type="protein sequence ID" value="EJW94409.1"/>
    <property type="molecule type" value="Genomic_DNA"/>
</dbReference>
<dbReference type="AlphaFoldDB" id="J9G4E6"/>